<proteinExistence type="predicted"/>
<protein>
    <submittedName>
        <fullName evidence="1">Uncharacterized protein</fullName>
    </submittedName>
</protein>
<evidence type="ECO:0000313" key="2">
    <source>
        <dbReference type="Proteomes" id="UP000095042"/>
    </source>
</evidence>
<dbReference type="AlphaFoldDB" id="A0A1E3WCH7"/>
<accession>A0A1E3WCH7</accession>
<name>A0A1E3WCH7_9HYPH</name>
<dbReference type="Proteomes" id="UP000095042">
    <property type="component" value="Unassembled WGS sequence"/>
</dbReference>
<organism evidence="1 2">
    <name type="scientific">Methyloceanibacter marginalis</name>
    <dbReference type="NCBI Taxonomy" id="1774971"/>
    <lineage>
        <taxon>Bacteria</taxon>
        <taxon>Pseudomonadati</taxon>
        <taxon>Pseudomonadota</taxon>
        <taxon>Alphaproteobacteria</taxon>
        <taxon>Hyphomicrobiales</taxon>
        <taxon>Hyphomicrobiaceae</taxon>
        <taxon>Methyloceanibacter</taxon>
    </lineage>
</organism>
<comment type="caution">
    <text evidence="1">The sequence shown here is derived from an EMBL/GenBank/DDBJ whole genome shotgun (WGS) entry which is preliminary data.</text>
</comment>
<keyword evidence="2" id="KW-1185">Reference proteome</keyword>
<evidence type="ECO:0000313" key="1">
    <source>
        <dbReference type="EMBL" id="ODS03501.1"/>
    </source>
</evidence>
<dbReference type="EMBL" id="LPWD01000098">
    <property type="protein sequence ID" value="ODS03501.1"/>
    <property type="molecule type" value="Genomic_DNA"/>
</dbReference>
<gene>
    <name evidence="1" type="ORF">AUC71_09275</name>
</gene>
<sequence>MGVQRDQADGLLRFRVSEPLDDARRRYAVAGGAGDLEADQLAVLGVAGGATRHGPFLQLLLIDGIDDAAAVPKRAEDAEQAARGGARQALDSARLIGIVGVRAERGDTRQHAVADARGRPLILLALDHEDARGRSVLVVPGGGPGANSPSASRP</sequence>
<reference evidence="1 2" key="1">
    <citation type="journal article" date="2016" name="Environ. Microbiol.">
        <title>New Methyloceanibacter diversity from North Sea sediments includes methanotroph containing solely the soluble methane monooxygenase.</title>
        <authorList>
            <person name="Vekeman B."/>
            <person name="Kerckhof F.M."/>
            <person name="Cremers G."/>
            <person name="de Vos P."/>
            <person name="Vandamme P."/>
            <person name="Boon N."/>
            <person name="Op den Camp H.J."/>
            <person name="Heylen K."/>
        </authorList>
    </citation>
    <scope>NUCLEOTIDE SEQUENCE [LARGE SCALE GENOMIC DNA]</scope>
    <source>
        <strain evidence="1 2">R-67177</strain>
    </source>
</reference>